<reference evidence="1 2" key="1">
    <citation type="submission" date="2016-10" db="EMBL/GenBank/DDBJ databases">
        <authorList>
            <person name="de Groot N.N."/>
        </authorList>
    </citation>
    <scope>NUCLEOTIDE SEQUENCE [LARGE SCALE GENOMIC DNA]</scope>
    <source>
        <strain evidence="1 2">IBRC-M10418</strain>
    </source>
</reference>
<dbReference type="EMBL" id="FNWU01000012">
    <property type="protein sequence ID" value="SEH60446.1"/>
    <property type="molecule type" value="Genomic_DNA"/>
</dbReference>
<gene>
    <name evidence="1" type="ORF">SAMN05192561_1122</name>
</gene>
<name>A0A1H6JMD6_9EURY</name>
<proteinExistence type="predicted"/>
<dbReference type="InterPro" id="IPR025234">
    <property type="entry name" value="YjzH-like"/>
</dbReference>
<evidence type="ECO:0000313" key="2">
    <source>
        <dbReference type="Proteomes" id="UP000199215"/>
    </source>
</evidence>
<dbReference type="Pfam" id="PF13783">
    <property type="entry name" value="DUF4177"/>
    <property type="match status" value="1"/>
</dbReference>
<organism evidence="1 2">
    <name type="scientific">Halopenitus malekzadehii</name>
    <dbReference type="NCBI Taxonomy" id="1267564"/>
    <lineage>
        <taxon>Archaea</taxon>
        <taxon>Methanobacteriati</taxon>
        <taxon>Methanobacteriota</taxon>
        <taxon>Stenosarchaea group</taxon>
        <taxon>Halobacteria</taxon>
        <taxon>Halobacteriales</taxon>
        <taxon>Haloferacaceae</taxon>
        <taxon>Halopenitus</taxon>
    </lineage>
</organism>
<sequence length="57" mass="6573">MPQNQRYEYKSIEVRALAFGDEGEEKINRVASEGWQLKETVEVGGGTTHYIFERPVE</sequence>
<keyword evidence="2" id="KW-1185">Reference proteome</keyword>
<accession>A0A1H6JMD6</accession>
<dbReference type="Proteomes" id="UP000199215">
    <property type="component" value="Unassembled WGS sequence"/>
</dbReference>
<dbReference type="OrthoDB" id="318633at2157"/>
<protein>
    <recommendedName>
        <fullName evidence="3">DUF4177 domain-containing protein</fullName>
    </recommendedName>
</protein>
<dbReference type="AlphaFoldDB" id="A0A1H6JMD6"/>
<dbReference type="RefSeq" id="WP_092817574.1">
    <property type="nucleotide sequence ID" value="NZ_FNWU01000012.1"/>
</dbReference>
<evidence type="ECO:0008006" key="3">
    <source>
        <dbReference type="Google" id="ProtNLM"/>
    </source>
</evidence>
<evidence type="ECO:0000313" key="1">
    <source>
        <dbReference type="EMBL" id="SEH60446.1"/>
    </source>
</evidence>